<dbReference type="OrthoDB" id="9762169at2"/>
<name>A0A1H2WFV5_9PSEU</name>
<feature type="domain" description="Protein kinase" evidence="7">
    <location>
        <begin position="15"/>
        <end position="272"/>
    </location>
</feature>
<dbReference type="GO" id="GO:0005524">
    <property type="term" value="F:ATP binding"/>
    <property type="evidence" value="ECO:0007669"/>
    <property type="project" value="UniProtKB-UniRule"/>
</dbReference>
<feature type="transmembrane region" description="Helical" evidence="6">
    <location>
        <begin position="388"/>
        <end position="411"/>
    </location>
</feature>
<feature type="transmembrane region" description="Helical" evidence="6">
    <location>
        <begin position="353"/>
        <end position="376"/>
    </location>
</feature>
<evidence type="ECO:0000313" key="9">
    <source>
        <dbReference type="Proteomes" id="UP000199515"/>
    </source>
</evidence>
<evidence type="ECO:0000256" key="3">
    <source>
        <dbReference type="ARBA" id="ARBA00022777"/>
    </source>
</evidence>
<gene>
    <name evidence="8" type="ORF">SAMN05421504_1011524</name>
</gene>
<keyword evidence="8" id="KW-0723">Serine/threonine-protein kinase</keyword>
<dbReference type="InterPro" id="IPR008271">
    <property type="entry name" value="Ser/Thr_kinase_AS"/>
</dbReference>
<dbReference type="AlphaFoldDB" id="A0A1H2WFV5"/>
<evidence type="ECO:0000256" key="4">
    <source>
        <dbReference type="ARBA" id="ARBA00022840"/>
    </source>
</evidence>
<evidence type="ECO:0000256" key="6">
    <source>
        <dbReference type="SAM" id="Phobius"/>
    </source>
</evidence>
<dbReference type="PROSITE" id="PS00107">
    <property type="entry name" value="PROTEIN_KINASE_ATP"/>
    <property type="match status" value="1"/>
</dbReference>
<keyword evidence="4 5" id="KW-0067">ATP-binding</keyword>
<feature type="transmembrane region" description="Helical" evidence="6">
    <location>
        <begin position="458"/>
        <end position="481"/>
    </location>
</feature>
<dbReference type="PROSITE" id="PS00108">
    <property type="entry name" value="PROTEIN_KINASE_ST"/>
    <property type="match status" value="1"/>
</dbReference>
<dbReference type="EMBL" id="FNON01000001">
    <property type="protein sequence ID" value="SDW79417.1"/>
    <property type="molecule type" value="Genomic_DNA"/>
</dbReference>
<dbReference type="PANTHER" id="PTHR43289">
    <property type="entry name" value="MITOGEN-ACTIVATED PROTEIN KINASE KINASE KINASE 20-RELATED"/>
    <property type="match status" value="1"/>
</dbReference>
<proteinExistence type="predicted"/>
<keyword evidence="6" id="KW-1133">Transmembrane helix</keyword>
<reference evidence="8 9" key="1">
    <citation type="submission" date="2016-10" db="EMBL/GenBank/DDBJ databases">
        <authorList>
            <person name="de Groot N.N."/>
        </authorList>
    </citation>
    <scope>NUCLEOTIDE SEQUENCE [LARGE SCALE GENOMIC DNA]</scope>
    <source>
        <strain evidence="8 9">CPCC 202699</strain>
    </source>
</reference>
<keyword evidence="1" id="KW-0808">Transferase</keyword>
<dbReference type="Gene3D" id="1.10.510.10">
    <property type="entry name" value="Transferase(Phosphotransferase) domain 1"/>
    <property type="match status" value="1"/>
</dbReference>
<keyword evidence="9" id="KW-1185">Reference proteome</keyword>
<dbReference type="SMART" id="SM00220">
    <property type="entry name" value="S_TKc"/>
    <property type="match status" value="1"/>
</dbReference>
<dbReference type="STRING" id="589385.SAMN05421504_1011524"/>
<dbReference type="InterPro" id="IPR000719">
    <property type="entry name" value="Prot_kinase_dom"/>
</dbReference>
<dbReference type="Pfam" id="PF00069">
    <property type="entry name" value="Pkinase"/>
    <property type="match status" value="1"/>
</dbReference>
<keyword evidence="3 8" id="KW-0418">Kinase</keyword>
<accession>A0A1H2WFV5</accession>
<dbReference type="PROSITE" id="PS50011">
    <property type="entry name" value="PROTEIN_KINASE_DOM"/>
    <property type="match status" value="1"/>
</dbReference>
<keyword evidence="2 5" id="KW-0547">Nucleotide-binding</keyword>
<keyword evidence="6" id="KW-0812">Transmembrane</keyword>
<dbReference type="PANTHER" id="PTHR43289:SF34">
    <property type="entry name" value="SERINE_THREONINE-PROTEIN KINASE YBDM-RELATED"/>
    <property type="match status" value="1"/>
</dbReference>
<organism evidence="8 9">
    <name type="scientific">Amycolatopsis xylanica</name>
    <dbReference type="NCBI Taxonomy" id="589385"/>
    <lineage>
        <taxon>Bacteria</taxon>
        <taxon>Bacillati</taxon>
        <taxon>Actinomycetota</taxon>
        <taxon>Actinomycetes</taxon>
        <taxon>Pseudonocardiales</taxon>
        <taxon>Pseudonocardiaceae</taxon>
        <taxon>Amycolatopsis</taxon>
    </lineage>
</organism>
<feature type="binding site" evidence="5">
    <location>
        <position position="43"/>
    </location>
    <ligand>
        <name>ATP</name>
        <dbReference type="ChEBI" id="CHEBI:30616"/>
    </ligand>
</feature>
<evidence type="ECO:0000259" key="7">
    <source>
        <dbReference type="PROSITE" id="PS50011"/>
    </source>
</evidence>
<sequence length="490" mass="49468">MRPLAGTEAAAVGPYRVLGELGRGGMGRVLLASGPDGRLVAVKQMLAEALADEGFRARFGREVAASRRVSGAYTAAVVAADPEAAAPWLASVFVPGPSLREALETAGPLPEESVLRLAAGLATALAGIHEAGLVHRDLKPSNVLLTDDGPRVVDFGIARAAEGGRGELTRTGWLVGTPGFASPEQAEGGEVGPASDVFSLGSLLAAACSGASPFAGASTLNTLNNVVSGHPDLTTVPDRLRPIIAACLAKDPAARPAPARILELVGSVTPSVRPWPEAVHGMIAAQRDRVNALVAAPAAEGDAGPTVVQPTVARPAHPATWPAPPNGLASPGGHQRMAAAGVFTRRPKVNATAAAIAGSLGLATAGTQFWFAIASIEISGPLDEWSSLAWVNVLGGLIAALCLLAAAAFTFARTVAGAWSLCALCALFVAAVFVSPLARGADFGAQLDFVFGFHKANGVAAGLTVVSGFLAAISAAIAASVQSHLRHFGG</sequence>
<dbReference type="CDD" id="cd14014">
    <property type="entry name" value="STKc_PknB_like"/>
    <property type="match status" value="1"/>
</dbReference>
<protein>
    <submittedName>
        <fullName evidence="8">Serine/threonine protein kinase</fullName>
    </submittedName>
</protein>
<dbReference type="InterPro" id="IPR017441">
    <property type="entry name" value="Protein_kinase_ATP_BS"/>
</dbReference>
<evidence type="ECO:0000313" key="8">
    <source>
        <dbReference type="EMBL" id="SDW79417.1"/>
    </source>
</evidence>
<dbReference type="SUPFAM" id="SSF56112">
    <property type="entry name" value="Protein kinase-like (PK-like)"/>
    <property type="match status" value="1"/>
</dbReference>
<dbReference type="Gene3D" id="3.30.200.20">
    <property type="entry name" value="Phosphorylase Kinase, domain 1"/>
    <property type="match status" value="1"/>
</dbReference>
<keyword evidence="6" id="KW-0472">Membrane</keyword>
<feature type="transmembrane region" description="Helical" evidence="6">
    <location>
        <begin position="418"/>
        <end position="438"/>
    </location>
</feature>
<dbReference type="GO" id="GO:0004674">
    <property type="term" value="F:protein serine/threonine kinase activity"/>
    <property type="evidence" value="ECO:0007669"/>
    <property type="project" value="UniProtKB-KW"/>
</dbReference>
<evidence type="ECO:0000256" key="2">
    <source>
        <dbReference type="ARBA" id="ARBA00022741"/>
    </source>
</evidence>
<evidence type="ECO:0000256" key="1">
    <source>
        <dbReference type="ARBA" id="ARBA00022679"/>
    </source>
</evidence>
<evidence type="ECO:0000256" key="5">
    <source>
        <dbReference type="PROSITE-ProRule" id="PRU10141"/>
    </source>
</evidence>
<dbReference type="Proteomes" id="UP000199515">
    <property type="component" value="Unassembled WGS sequence"/>
</dbReference>
<dbReference type="InterPro" id="IPR011009">
    <property type="entry name" value="Kinase-like_dom_sf"/>
</dbReference>